<keyword evidence="11" id="KW-1185">Reference proteome</keyword>
<feature type="transmembrane region" description="Helical" evidence="9">
    <location>
        <begin position="84"/>
        <end position="102"/>
    </location>
</feature>
<dbReference type="RefSeq" id="WP_311787908.1">
    <property type="nucleotide sequence ID" value="NZ_JALDYY010000012.1"/>
</dbReference>
<dbReference type="NCBIfam" id="TIGR00380">
    <property type="entry name" value="cobal_cbiB"/>
    <property type="match status" value="1"/>
</dbReference>
<evidence type="ECO:0000256" key="4">
    <source>
        <dbReference type="ARBA" id="ARBA00022475"/>
    </source>
</evidence>
<comment type="pathway">
    <text evidence="2 9">Cofactor biosynthesis; adenosylcobalamin biosynthesis.</text>
</comment>
<evidence type="ECO:0000256" key="2">
    <source>
        <dbReference type="ARBA" id="ARBA00004953"/>
    </source>
</evidence>
<evidence type="ECO:0000256" key="1">
    <source>
        <dbReference type="ARBA" id="ARBA00004651"/>
    </source>
</evidence>
<dbReference type="AlphaFoldDB" id="A0AAE3QI06"/>
<keyword evidence="4 9" id="KW-1003">Cell membrane</keyword>
<sequence length="324" mass="34059">MTQNLLILFLALILDRIVGDPVWMWNRVPHPVVLFGKAISALDDMLNRRDLPGSARKRNGVLAIAALVVASLAIGWLVDAALLLLGPIGILAEVLLVAVFLAQKSLADHVAAVADGLRRDGLEGGRKAVAMIVGRDPETLDEPGVCRAALESLAENFSDGVVAPALWYAVLGLPGLFAYKMLNTADSMIGHKSEKYLDFGWASARLDDLANWPAARASILLVAAGAAFTRGVEAARNALRVALRDSGLHRSPNSGWPEAAMAGALDVQLAGPRVYGGTRVSEPMINGAGRDIAGSDDLTAGIAIFQGACSTLAAIAFVLFVILL</sequence>
<dbReference type="GO" id="GO:0005886">
    <property type="term" value="C:plasma membrane"/>
    <property type="evidence" value="ECO:0007669"/>
    <property type="project" value="UniProtKB-SubCell"/>
</dbReference>
<evidence type="ECO:0000313" key="11">
    <source>
        <dbReference type="Proteomes" id="UP001161580"/>
    </source>
</evidence>
<evidence type="ECO:0000256" key="8">
    <source>
        <dbReference type="ARBA" id="ARBA00023136"/>
    </source>
</evidence>
<feature type="transmembrane region" description="Helical" evidence="9">
    <location>
        <begin position="300"/>
        <end position="323"/>
    </location>
</feature>
<comment type="similarity">
    <text evidence="3 9">Belongs to the CobD/CbiB family.</text>
</comment>
<evidence type="ECO:0000313" key="10">
    <source>
        <dbReference type="EMBL" id="MDI7923509.1"/>
    </source>
</evidence>
<keyword evidence="6 9" id="KW-0812">Transmembrane</keyword>
<dbReference type="GO" id="GO:0009236">
    <property type="term" value="P:cobalamin biosynthetic process"/>
    <property type="evidence" value="ECO:0007669"/>
    <property type="project" value="UniProtKB-UniRule"/>
</dbReference>
<evidence type="ECO:0000256" key="6">
    <source>
        <dbReference type="ARBA" id="ARBA00022692"/>
    </source>
</evidence>
<protein>
    <recommendedName>
        <fullName evidence="9">Cobalamin biosynthesis protein CobD</fullName>
    </recommendedName>
</protein>
<dbReference type="Proteomes" id="UP001161580">
    <property type="component" value="Unassembled WGS sequence"/>
</dbReference>
<comment type="caution">
    <text evidence="10">The sequence shown here is derived from an EMBL/GenBank/DDBJ whole genome shotgun (WGS) entry which is preliminary data.</text>
</comment>
<dbReference type="GO" id="GO:0015420">
    <property type="term" value="F:ABC-type vitamin B12 transporter activity"/>
    <property type="evidence" value="ECO:0007669"/>
    <property type="project" value="UniProtKB-UniRule"/>
</dbReference>
<keyword evidence="7 9" id="KW-1133">Transmembrane helix</keyword>
<dbReference type="PANTHER" id="PTHR34308:SF1">
    <property type="entry name" value="COBALAMIN BIOSYNTHESIS PROTEIN CBIB"/>
    <property type="match status" value="1"/>
</dbReference>
<keyword evidence="8 9" id="KW-0472">Membrane</keyword>
<gene>
    <name evidence="10" type="primary">cbiB</name>
    <name evidence="9" type="synonym">cobD</name>
    <name evidence="10" type="ORF">MRS75_15630</name>
</gene>
<name>A0AAE3QI06_9HYPH</name>
<reference evidence="10" key="1">
    <citation type="submission" date="2022-03" db="EMBL/GenBank/DDBJ databases">
        <title>Fererhizobium litorale gen. nov., sp. nov., isolated from sandy sediments of the Sea of Japan seashore.</title>
        <authorList>
            <person name="Romanenko L."/>
            <person name="Kurilenko V."/>
            <person name="Otstavnykh N."/>
            <person name="Svetashev V."/>
            <person name="Tekutyeva L."/>
            <person name="Isaeva M."/>
            <person name="Mikhailov V."/>
        </authorList>
    </citation>
    <scope>NUCLEOTIDE SEQUENCE</scope>
    <source>
        <strain evidence="10">KMM 9576</strain>
    </source>
</reference>
<dbReference type="Pfam" id="PF03186">
    <property type="entry name" value="CobD_Cbib"/>
    <property type="match status" value="1"/>
</dbReference>
<accession>A0AAE3QI06</accession>
<dbReference type="EMBL" id="JALDYZ010000008">
    <property type="protein sequence ID" value="MDI7923509.1"/>
    <property type="molecule type" value="Genomic_DNA"/>
</dbReference>
<feature type="transmembrane region" description="Helical" evidence="9">
    <location>
        <begin position="59"/>
        <end position="78"/>
    </location>
</feature>
<dbReference type="InterPro" id="IPR004485">
    <property type="entry name" value="Cobalamin_biosynth_CobD/CbiB"/>
</dbReference>
<evidence type="ECO:0000256" key="9">
    <source>
        <dbReference type="HAMAP-Rule" id="MF_00024"/>
    </source>
</evidence>
<evidence type="ECO:0000256" key="5">
    <source>
        <dbReference type="ARBA" id="ARBA00022573"/>
    </source>
</evidence>
<organism evidence="10 11">
    <name type="scientific">Ferirhizobium litorale</name>
    <dbReference type="NCBI Taxonomy" id="2927786"/>
    <lineage>
        <taxon>Bacteria</taxon>
        <taxon>Pseudomonadati</taxon>
        <taxon>Pseudomonadota</taxon>
        <taxon>Alphaproteobacteria</taxon>
        <taxon>Hyphomicrobiales</taxon>
        <taxon>Rhizobiaceae</taxon>
        <taxon>Ferirhizobium</taxon>
    </lineage>
</organism>
<keyword evidence="5 9" id="KW-0169">Cobalamin biosynthesis</keyword>
<evidence type="ECO:0000256" key="7">
    <source>
        <dbReference type="ARBA" id="ARBA00022989"/>
    </source>
</evidence>
<comment type="function">
    <text evidence="9">Converts cobyric acid to cobinamide by the addition of aminopropanol on the F carboxylic group.</text>
</comment>
<evidence type="ECO:0000256" key="3">
    <source>
        <dbReference type="ARBA" id="ARBA00006263"/>
    </source>
</evidence>
<comment type="subcellular location">
    <subcellularLocation>
        <location evidence="1 9">Cell membrane</location>
        <topology evidence="1 9">Multi-pass membrane protein</topology>
    </subcellularLocation>
</comment>
<proteinExistence type="inferred from homology"/>
<dbReference type="HAMAP" id="MF_00024">
    <property type="entry name" value="CobD_CbiB"/>
    <property type="match status" value="1"/>
</dbReference>
<dbReference type="GO" id="GO:0048472">
    <property type="term" value="F:threonine-phosphate decarboxylase activity"/>
    <property type="evidence" value="ECO:0007669"/>
    <property type="project" value="InterPro"/>
</dbReference>
<dbReference type="PANTHER" id="PTHR34308">
    <property type="entry name" value="COBALAMIN BIOSYNTHESIS PROTEIN CBIB"/>
    <property type="match status" value="1"/>
</dbReference>
<comment type="caution">
    <text evidence="9">Lacks conserved residue(s) required for the propagation of feature annotation.</text>
</comment>